<dbReference type="EMBL" id="JALJOT010000001">
    <property type="protein sequence ID" value="KAK9919191.1"/>
    <property type="molecule type" value="Genomic_DNA"/>
</dbReference>
<gene>
    <name evidence="2" type="ORF">WJX75_010036</name>
</gene>
<dbReference type="Gene3D" id="3.50.4.10">
    <property type="entry name" value="Hepatocyte Growth Factor"/>
    <property type="match status" value="1"/>
</dbReference>
<feature type="region of interest" description="Disordered" evidence="1">
    <location>
        <begin position="1049"/>
        <end position="1088"/>
    </location>
</feature>
<comment type="caution">
    <text evidence="2">The sequence shown here is derived from an EMBL/GenBank/DDBJ whole genome shotgun (WGS) entry which is preliminary data.</text>
</comment>
<feature type="compositionally biased region" description="Low complexity" evidence="1">
    <location>
        <begin position="1074"/>
        <end position="1088"/>
    </location>
</feature>
<feature type="compositionally biased region" description="Polar residues" evidence="1">
    <location>
        <begin position="570"/>
        <end position="586"/>
    </location>
</feature>
<reference evidence="2 3" key="1">
    <citation type="journal article" date="2024" name="Nat. Commun.">
        <title>Phylogenomics reveals the evolutionary origins of lichenization in chlorophyte algae.</title>
        <authorList>
            <person name="Puginier C."/>
            <person name="Libourel C."/>
            <person name="Otte J."/>
            <person name="Skaloud P."/>
            <person name="Haon M."/>
            <person name="Grisel S."/>
            <person name="Petersen M."/>
            <person name="Berrin J.G."/>
            <person name="Delaux P.M."/>
            <person name="Dal Grande F."/>
            <person name="Keller J."/>
        </authorList>
    </citation>
    <scope>NUCLEOTIDE SEQUENCE [LARGE SCALE GENOMIC DNA]</scope>
    <source>
        <strain evidence="2 3">SAG 216-7</strain>
    </source>
</reference>
<feature type="compositionally biased region" description="Polar residues" evidence="1">
    <location>
        <begin position="908"/>
        <end position="917"/>
    </location>
</feature>
<evidence type="ECO:0000313" key="2">
    <source>
        <dbReference type="EMBL" id="KAK9919191.1"/>
    </source>
</evidence>
<evidence type="ECO:0000256" key="1">
    <source>
        <dbReference type="SAM" id="MobiDB-lite"/>
    </source>
</evidence>
<evidence type="ECO:0000313" key="3">
    <source>
        <dbReference type="Proteomes" id="UP001491310"/>
    </source>
</evidence>
<feature type="compositionally biased region" description="Low complexity" evidence="1">
    <location>
        <begin position="551"/>
        <end position="568"/>
    </location>
</feature>
<protein>
    <recommendedName>
        <fullName evidence="4">Apple domain-containing protein</fullName>
    </recommendedName>
</protein>
<accession>A0ABR2Z6C6</accession>
<evidence type="ECO:0008006" key="4">
    <source>
        <dbReference type="Google" id="ProtNLM"/>
    </source>
</evidence>
<feature type="region of interest" description="Disordered" evidence="1">
    <location>
        <begin position="517"/>
        <end position="586"/>
    </location>
</feature>
<feature type="compositionally biased region" description="Low complexity" evidence="1">
    <location>
        <begin position="1104"/>
        <end position="1117"/>
    </location>
</feature>
<feature type="region of interest" description="Disordered" evidence="1">
    <location>
        <begin position="1"/>
        <end position="20"/>
    </location>
</feature>
<sequence>MVHFVPPTGESKGRPAGPTIRSGLREQFRQAVCTDSTQTTAGQQGSEPWSYRAGPKIGKLADRVGATNSMWTMGSPFDAPLPRFQQAAAHLSSNIGPNAKKPPLSPSLPIDGEKSLQERAESLKPAAVDVFASSPSLEHSTSLSNISRRRISGSVRSDFGSTHSLLIAQESAETHRLVSGDAAMQMPSCSSNEPLQAQSSLPPLAPVSSLLIPQPTGCRWLPRNLPSLLAATGMLALLVMSVVMLWPPAGRSGTPSQPLQQPPSINFPRKFFDKMFNGNQPQQMEHFTAAQGAGWGTGFGLEDSSQPGMEVIPSDDFTHFVSAHLGWEDDDEDAVSDSIVEARFETAESMNDHLPRAGGFGEGLVTIDAQGVDHVAHAISADVAASAKTGAAASASKSGAAIEGRKELETGGTTATATTTAPGNPSYASSNVIPQETVKTGNPLANSIGVADPLNLVDRDSTTPTGQSKPRIAVQPEISGGTNGGTQMSNTNTNTNTQMAGAFGTTTAASSKAVIAVQPTTGGGTNTNTQMSGGSTATTMGATQVVGTMPAGSTVSSGTSGTSATASGLRSKSSSHQAGTGTVGSNQPLESMAGALLWTLEGILHNAAISTKYHPIITGFLGRRLGSPTVFGRPADSGRAAFLPRSSSSLHSMASSDLQRQWRRCSVGGSLSLLVTLMALQQQLRLSAADASTPTVVRQPGKIAVDPTGEDDNELNTKGMLTSNAGTAPSGPAMLNGQRVTSANLNQKTPSTKKATTATTATPTSATVAATPALVTVFASAQPAGTQTLVSSAVNQQQGQQIGAITIRPGARLVRTVMSLESLGSLARTVSDRFLRDNLRRIISGTNVSMSSVLDGFRNHGSESTNEHWAEPLQCNEPQTVASAFEDLARSTSYARQGSDNMLKRRNSSIGRRSGQLNRDGASKAPDLRTIYSAASLGYPVSPRTQRKPARKPQQKQQATWRWSKNITAVVFIAWAILGVCFLTGTWLPHHEPQLVPEGQSQAGNWRLLSLLQPGSPRRLLEDNEARLSHMGTAPHRHGVDAFSAAAARVQHQEQAGRWGQHMATRMSRSLAEGDTSATGVGGTSATAEAPSIAVATTFRSGAARTSGQATTSSAGAGSNGAAGAGTESGRAAERAAAAASGNSGGSGASVGGAAYVGASLLQQDSSSAAIAQQTADTAAQANTLQYSNGYVNVTGPHYRVVEHTQNRDVCAAACTSDAACAAWTRIAAGRQDVQACYLKSSIGDLGVSASPKLSAAVQYVAPSQQSQVVLESGTKQPDALPAALYGCPYPPTRNGDCQPPPTCNCYQGVCYGDC</sequence>
<feature type="region of interest" description="Disordered" evidence="1">
    <location>
        <begin position="392"/>
        <end position="427"/>
    </location>
</feature>
<organism evidence="2 3">
    <name type="scientific">Coccomyxa subellipsoidea</name>
    <dbReference type="NCBI Taxonomy" id="248742"/>
    <lineage>
        <taxon>Eukaryota</taxon>
        <taxon>Viridiplantae</taxon>
        <taxon>Chlorophyta</taxon>
        <taxon>core chlorophytes</taxon>
        <taxon>Trebouxiophyceae</taxon>
        <taxon>Trebouxiophyceae incertae sedis</taxon>
        <taxon>Coccomyxaceae</taxon>
        <taxon>Coccomyxa</taxon>
    </lineage>
</organism>
<feature type="compositionally biased region" description="Low complexity" evidence="1">
    <location>
        <begin position="410"/>
        <end position="421"/>
    </location>
</feature>
<keyword evidence="3" id="KW-1185">Reference proteome</keyword>
<feature type="compositionally biased region" description="Basic residues" evidence="1">
    <location>
        <begin position="945"/>
        <end position="954"/>
    </location>
</feature>
<feature type="compositionally biased region" description="Low complexity" evidence="1">
    <location>
        <begin position="526"/>
        <end position="544"/>
    </location>
</feature>
<name>A0ABR2Z6C6_9CHLO</name>
<feature type="region of interest" description="Disordered" evidence="1">
    <location>
        <begin position="1104"/>
        <end position="1129"/>
    </location>
</feature>
<proteinExistence type="predicted"/>
<feature type="region of interest" description="Disordered" evidence="1">
    <location>
        <begin position="940"/>
        <end position="960"/>
    </location>
</feature>
<feature type="region of interest" description="Disordered" evidence="1">
    <location>
        <begin position="461"/>
        <end position="490"/>
    </location>
</feature>
<feature type="region of interest" description="Disordered" evidence="1">
    <location>
        <begin position="892"/>
        <end position="923"/>
    </location>
</feature>
<dbReference type="Proteomes" id="UP001491310">
    <property type="component" value="Unassembled WGS sequence"/>
</dbReference>
<feature type="compositionally biased region" description="Low complexity" evidence="1">
    <location>
        <begin position="392"/>
        <end position="401"/>
    </location>
</feature>